<gene>
    <name evidence="2" type="ORF">PACLA_8A033234</name>
</gene>
<evidence type="ECO:0000256" key="1">
    <source>
        <dbReference type="SAM" id="MobiDB-lite"/>
    </source>
</evidence>
<dbReference type="EMBL" id="CACRXK020000454">
    <property type="protein sequence ID" value="CAB3982013.1"/>
    <property type="molecule type" value="Genomic_DNA"/>
</dbReference>
<dbReference type="CDD" id="cd09076">
    <property type="entry name" value="L1-EN"/>
    <property type="match status" value="1"/>
</dbReference>
<dbReference type="Gene3D" id="4.10.60.10">
    <property type="entry name" value="Zinc finger, CCHC-type"/>
    <property type="match status" value="1"/>
</dbReference>
<dbReference type="OrthoDB" id="416119at2759"/>
<dbReference type="InterPro" id="IPR026960">
    <property type="entry name" value="RVT-Znf"/>
</dbReference>
<dbReference type="InterPro" id="IPR036875">
    <property type="entry name" value="Znf_CCHC_sf"/>
</dbReference>
<dbReference type="InterPro" id="IPR000477">
    <property type="entry name" value="RT_dom"/>
</dbReference>
<sequence>EISNQTIAATLAKYGKIVKVDREMYRDWPNVETGVRLATMSELTEGIPRRLFIGPYPIETRYRGQVPLCGRCGEYGHRVATCSNDVKCFKCGQNGHIQRQCFKCFLCGQFGHVRANCLENRRDVSNDSDDETSESNLSNDIGRDEDRSVDSRSNDEDMDPVDSTSCKDPGDIRDEVMNKIYNDVSQSYSAEQGSVQTVENNKRKAEEDVSIPDEGVKVPGDSTDQRVKTYIATVDDCVKWNKASGLKGYWSLGLSNSCGVGILLRDPDRFQHCTFRCDAAGRIISLDCTFNSQDLRFINIYAPTDGSKRIEFFQSLDKHFVSRRRLIIGGDFNCMLDLANDKYGGNPVSGDTGALYLKKLIQRFDLVDVWRKQHPTDRQFTWQTKRGNIKCRLDRFYFSSSLVRDYDIETDIMIYPYSDHDLVRVLLTVDKATSNVGPGVWKLNVSLLQVQEVREQIASFWEHWKDRKNDFGNVAEWWDYGKLRVKSLFLKYSHKASRKRKQERATVLNRYRRIVCKTNLSEDEVKELDLVKSQLETMDLKRIQGNKIRSGAKWLESNEQPSRFFFQKEKRRAVKKTCPALRTSDGRRLTEQDDISKEQVSFYKELYSEMPTDKVAQDRLLNLLDRKLTNEQRDSCEGQLTVDECLVAVKSMANGKTPGSDGLPKEFYLSFWDLLKEDFVEMANYCFSVELMPESMRQALISLLFKKEDPELLKNWRPISLLNTDYKIITKVLVNRVKPVMPIIIHPDQCCSVPGRSSEDNATLLRDVCDYLEVNERMACAFMSIDQEKAFDYVDWGFLDRILDTMNFGPQFRSYIKCIYHDIQSAIISNGYVSEFFQVQRGVRQGCPLSPLLFVIVAEVFGQAIRKWPEIQGLRVPGGKEVKISQYADDNTCIVTNSYGLVKVIDVFNEYGRASGARLNTPKSKGLWLGRWRSRTDSPCGLTLVNTSLKIVGIYFGSENANIQSWAEVTAKFKGILKKWEPRYLTLRGKMTVIGSLVASTLWHVVKIYPLTRECIDSLQSEIWKFVWSKKPEWVRRETCMSDYLNGGLRIINLDIKSKALLIGRVFRFFEESEAPWKDFMRYYIGRSLGINDNSRPNSDIPTPFYSHLLRVLREFAVDLGQPCTSKMYYLNRIEDCVTPVQARSELAWNQRFGPGLIWKEIWTDVARSFNDPVLRDFDWRAVHRVLPVNFRVHKWYSRISSACARCGERIETLEHTLIHCPMVKELWMFILKLCNQIDASVIGLSERNMLLGCFPRTRTRDLLRYLISVGKFSAWKERVSYQFRKDEKINSLRLRRTESDAEEGIDEDDSSSEENGERVQCYPS</sequence>
<feature type="compositionally biased region" description="Basic and acidic residues" evidence="1">
    <location>
        <begin position="141"/>
        <end position="155"/>
    </location>
</feature>
<evidence type="ECO:0000313" key="3">
    <source>
        <dbReference type="Proteomes" id="UP001152795"/>
    </source>
</evidence>
<feature type="region of interest" description="Disordered" evidence="1">
    <location>
        <begin position="1297"/>
        <end position="1325"/>
    </location>
</feature>
<dbReference type="Pfam" id="PF13966">
    <property type="entry name" value="zf-RVT"/>
    <property type="match status" value="1"/>
</dbReference>
<feature type="region of interest" description="Disordered" evidence="1">
    <location>
        <begin position="190"/>
        <end position="220"/>
    </location>
</feature>
<dbReference type="GO" id="GO:0003676">
    <property type="term" value="F:nucleic acid binding"/>
    <property type="evidence" value="ECO:0007669"/>
    <property type="project" value="InterPro"/>
</dbReference>
<dbReference type="PANTHER" id="PTHR31635">
    <property type="entry name" value="REVERSE TRANSCRIPTASE DOMAIN-CONTAINING PROTEIN-RELATED"/>
    <property type="match status" value="1"/>
</dbReference>
<dbReference type="SMART" id="SM00343">
    <property type="entry name" value="ZnF_C2HC"/>
    <property type="match status" value="3"/>
</dbReference>
<dbReference type="Proteomes" id="UP001152795">
    <property type="component" value="Unassembled WGS sequence"/>
</dbReference>
<dbReference type="InterPro" id="IPR043502">
    <property type="entry name" value="DNA/RNA_pol_sf"/>
</dbReference>
<dbReference type="PROSITE" id="PS50878">
    <property type="entry name" value="RT_POL"/>
    <property type="match status" value="1"/>
</dbReference>
<dbReference type="SUPFAM" id="SSF56672">
    <property type="entry name" value="DNA/RNA polymerases"/>
    <property type="match status" value="1"/>
</dbReference>
<dbReference type="InterPro" id="IPR001878">
    <property type="entry name" value="Znf_CCHC"/>
</dbReference>
<dbReference type="PANTHER" id="PTHR31635:SF196">
    <property type="entry name" value="REVERSE TRANSCRIPTASE DOMAIN-CONTAINING PROTEIN-RELATED"/>
    <property type="match status" value="1"/>
</dbReference>
<feature type="compositionally biased region" description="Acidic residues" evidence="1">
    <location>
        <begin position="1301"/>
        <end position="1315"/>
    </location>
</feature>
<comment type="caution">
    <text evidence="2">The sequence shown here is derived from an EMBL/GenBank/DDBJ whole genome shotgun (WGS) entry which is preliminary data.</text>
</comment>
<dbReference type="Gene3D" id="3.60.10.10">
    <property type="entry name" value="Endonuclease/exonuclease/phosphatase"/>
    <property type="match status" value="1"/>
</dbReference>
<feature type="region of interest" description="Disordered" evidence="1">
    <location>
        <begin position="123"/>
        <end position="172"/>
    </location>
</feature>
<protein>
    <submittedName>
        <fullName evidence="2">Transposon TX1 uncharacterized 149 kDa</fullName>
    </submittedName>
</protein>
<dbReference type="PROSITE" id="PS50158">
    <property type="entry name" value="ZF_CCHC"/>
    <property type="match status" value="2"/>
</dbReference>
<organism evidence="2 3">
    <name type="scientific">Paramuricea clavata</name>
    <name type="common">Red gorgonian</name>
    <name type="synonym">Violescent sea-whip</name>
    <dbReference type="NCBI Taxonomy" id="317549"/>
    <lineage>
        <taxon>Eukaryota</taxon>
        <taxon>Metazoa</taxon>
        <taxon>Cnidaria</taxon>
        <taxon>Anthozoa</taxon>
        <taxon>Octocorallia</taxon>
        <taxon>Malacalcyonacea</taxon>
        <taxon>Plexauridae</taxon>
        <taxon>Paramuricea</taxon>
    </lineage>
</organism>
<dbReference type="SUPFAM" id="SSF56219">
    <property type="entry name" value="DNase I-like"/>
    <property type="match status" value="1"/>
</dbReference>
<feature type="non-terminal residue" evidence="2">
    <location>
        <position position="1"/>
    </location>
</feature>
<evidence type="ECO:0000313" key="2">
    <source>
        <dbReference type="EMBL" id="CAB3982013.1"/>
    </source>
</evidence>
<feature type="compositionally biased region" description="Polar residues" evidence="1">
    <location>
        <begin position="190"/>
        <end position="199"/>
    </location>
</feature>
<name>A0A7D9DC04_PARCT</name>
<proteinExistence type="predicted"/>
<reference evidence="2" key="1">
    <citation type="submission" date="2020-04" db="EMBL/GenBank/DDBJ databases">
        <authorList>
            <person name="Alioto T."/>
            <person name="Alioto T."/>
            <person name="Gomez Garrido J."/>
        </authorList>
    </citation>
    <scope>NUCLEOTIDE SEQUENCE</scope>
    <source>
        <strain evidence="2">A484AB</strain>
    </source>
</reference>
<dbReference type="SUPFAM" id="SSF57756">
    <property type="entry name" value="Retrovirus zinc finger-like domains"/>
    <property type="match status" value="1"/>
</dbReference>
<accession>A0A7D9DC04</accession>
<keyword evidence="3" id="KW-1185">Reference proteome</keyword>
<dbReference type="GO" id="GO:0008270">
    <property type="term" value="F:zinc ion binding"/>
    <property type="evidence" value="ECO:0007669"/>
    <property type="project" value="InterPro"/>
</dbReference>
<dbReference type="Pfam" id="PF00098">
    <property type="entry name" value="zf-CCHC"/>
    <property type="match status" value="1"/>
</dbReference>
<dbReference type="InterPro" id="IPR036691">
    <property type="entry name" value="Endo/exonu/phosph_ase_sf"/>
</dbReference>
<dbReference type="Pfam" id="PF00078">
    <property type="entry name" value="RVT_1"/>
    <property type="match status" value="1"/>
</dbReference>
<dbReference type="CDD" id="cd01650">
    <property type="entry name" value="RT_nLTR_like"/>
    <property type="match status" value="1"/>
</dbReference>